<keyword evidence="8" id="KW-1185">Reference proteome</keyword>
<dbReference type="GO" id="GO:0005524">
    <property type="term" value="F:ATP binding"/>
    <property type="evidence" value="ECO:0007669"/>
    <property type="project" value="UniProtKB-KW"/>
</dbReference>
<evidence type="ECO:0000256" key="4">
    <source>
        <dbReference type="ARBA" id="ARBA00022840"/>
    </source>
</evidence>
<dbReference type="GO" id="GO:0008483">
    <property type="term" value="F:transaminase activity"/>
    <property type="evidence" value="ECO:0007669"/>
    <property type="project" value="UniProtKB-KW"/>
</dbReference>
<dbReference type="GO" id="GO:0006637">
    <property type="term" value="P:acyl-CoA metabolic process"/>
    <property type="evidence" value="ECO:0007669"/>
    <property type="project" value="TreeGrafter"/>
</dbReference>
<evidence type="ECO:0000259" key="6">
    <source>
        <dbReference type="Pfam" id="PF13193"/>
    </source>
</evidence>
<dbReference type="Pfam" id="PF13193">
    <property type="entry name" value="AMP-binding_C"/>
    <property type="match status" value="1"/>
</dbReference>
<dbReference type="Gene3D" id="3.30.300.30">
    <property type="match status" value="1"/>
</dbReference>
<dbReference type="GO" id="GO:0015645">
    <property type="term" value="F:fatty acid ligase activity"/>
    <property type="evidence" value="ECO:0007669"/>
    <property type="project" value="TreeGrafter"/>
</dbReference>
<dbReference type="InterPro" id="IPR042099">
    <property type="entry name" value="ANL_N_sf"/>
</dbReference>
<evidence type="ECO:0000259" key="5">
    <source>
        <dbReference type="Pfam" id="PF00501"/>
    </source>
</evidence>
<dbReference type="PANTHER" id="PTHR43605">
    <property type="entry name" value="ACYL-COENZYME A SYNTHETASE"/>
    <property type="match status" value="1"/>
</dbReference>
<name>A0A2Z3GLP0_9BACT</name>
<organism evidence="7 8">
    <name type="scientific">Hymenobacter nivis</name>
    <dbReference type="NCBI Taxonomy" id="1850093"/>
    <lineage>
        <taxon>Bacteria</taxon>
        <taxon>Pseudomonadati</taxon>
        <taxon>Bacteroidota</taxon>
        <taxon>Cytophagia</taxon>
        <taxon>Cytophagales</taxon>
        <taxon>Hymenobacteraceae</taxon>
        <taxon>Hymenobacter</taxon>
    </lineage>
</organism>
<dbReference type="GO" id="GO:0016405">
    <property type="term" value="F:CoA-ligase activity"/>
    <property type="evidence" value="ECO:0007669"/>
    <property type="project" value="UniProtKB-ARBA"/>
</dbReference>
<dbReference type="Pfam" id="PF00501">
    <property type="entry name" value="AMP-binding"/>
    <property type="match status" value="1"/>
</dbReference>
<evidence type="ECO:0000313" key="7">
    <source>
        <dbReference type="EMBL" id="AWM31825.1"/>
    </source>
</evidence>
<dbReference type="Gene3D" id="3.40.50.12780">
    <property type="entry name" value="N-terminal domain of ligase-like"/>
    <property type="match status" value="1"/>
</dbReference>
<keyword evidence="7" id="KW-0808">Transferase</keyword>
<dbReference type="GO" id="GO:0006633">
    <property type="term" value="P:fatty acid biosynthetic process"/>
    <property type="evidence" value="ECO:0007669"/>
    <property type="project" value="TreeGrafter"/>
</dbReference>
<dbReference type="GO" id="GO:0004321">
    <property type="term" value="F:fatty-acyl-CoA synthase activity"/>
    <property type="evidence" value="ECO:0007669"/>
    <property type="project" value="TreeGrafter"/>
</dbReference>
<keyword evidence="7" id="KW-0032">Aminotransferase</keyword>
<keyword evidence="3" id="KW-0547">Nucleotide-binding</keyword>
<keyword evidence="2" id="KW-0436">Ligase</keyword>
<feature type="domain" description="AMP-dependent synthetase/ligase" evidence="5">
    <location>
        <begin position="43"/>
        <end position="410"/>
    </location>
</feature>
<dbReference type="OrthoDB" id="9778383at2"/>
<comment type="similarity">
    <text evidence="1">Belongs to the ATP-dependent AMP-binding enzyme family.</text>
</comment>
<dbReference type="KEGG" id="hnv:DDQ68_02910"/>
<sequence length="575" mass="62631">MKEYFQHFQRLARAGAYAGLGQQPVPKPEFFNWTAEIFEGLHVAAHPGKAALVLVGDEVGTPAQSFSYGELSGRANRLLNYWQAAGVGPGQAVLLMMPVVVELWLTYLASIKGGQVLVPVATILSVPDLVYRFGRLLPAVVMADAENAEKIDRAEQILGQCIGLKMLVGPTERPGWVSFGATDDQPADAAAAATRADDPLFLFFTSGTTGLPKVVVHTHFSYPVGHLSTAAWIGLRPDDVHCNVSQAGWAKFAWSSFFAPLSVGATLLVHRPAGKFAAGALLRVLAQQGVTTFCAPPTVLRLLILEDLAQHAFQFRECVSAGEPLNPEVIDAWRRGTGVLLRDGYGQTESTAMVYNLPGSTVRLGSMGRPSFMYDVVVANDEGVELPALAEGHIAVRMHPDRPNGIFKEYFGEPERAATVFRHGLYYTGDKAYRDADGYVWFVGRDDDVIKSSDYRVGPFEVESVLIEHPAVVEAAAVGSPHAIKGYEIKVFLMLRPGVEGSPALAAELFAFCREHLAPYKMPRILEFVPELPKTTSGKIRRVELRAQEAQHRQLGAARPHEHFYGKLASESSPT</sequence>
<dbReference type="AlphaFoldDB" id="A0A2Z3GLP0"/>
<dbReference type="SUPFAM" id="SSF56801">
    <property type="entry name" value="Acetyl-CoA synthetase-like"/>
    <property type="match status" value="1"/>
</dbReference>
<dbReference type="InterPro" id="IPR000873">
    <property type="entry name" value="AMP-dep_synth/lig_dom"/>
</dbReference>
<dbReference type="InterPro" id="IPR020845">
    <property type="entry name" value="AMP-binding_CS"/>
</dbReference>
<accession>A0A2Z3GLP0</accession>
<dbReference type="PANTHER" id="PTHR43605:SF10">
    <property type="entry name" value="ACYL-COA SYNTHETASE MEDIUM CHAIN FAMILY MEMBER 3"/>
    <property type="match status" value="1"/>
</dbReference>
<evidence type="ECO:0000313" key="8">
    <source>
        <dbReference type="Proteomes" id="UP000245999"/>
    </source>
</evidence>
<reference evidence="8" key="1">
    <citation type="submission" date="2018-04" db="EMBL/GenBank/DDBJ databases">
        <title>Complete genome of Antarctic heterotrophic bacterium Hymenobacter nivis.</title>
        <authorList>
            <person name="Terashima M."/>
        </authorList>
    </citation>
    <scope>NUCLEOTIDE SEQUENCE [LARGE SCALE GENOMIC DNA]</scope>
    <source>
        <strain evidence="8">NBRC 111535</strain>
    </source>
</reference>
<dbReference type="RefSeq" id="WP_109654667.1">
    <property type="nucleotide sequence ID" value="NZ_CP029145.1"/>
</dbReference>
<dbReference type="InterPro" id="IPR045851">
    <property type="entry name" value="AMP-bd_C_sf"/>
</dbReference>
<keyword evidence="4" id="KW-0067">ATP-binding</keyword>
<dbReference type="PROSITE" id="PS00455">
    <property type="entry name" value="AMP_BINDING"/>
    <property type="match status" value="1"/>
</dbReference>
<evidence type="ECO:0000256" key="3">
    <source>
        <dbReference type="ARBA" id="ARBA00022741"/>
    </source>
</evidence>
<dbReference type="InterPro" id="IPR025110">
    <property type="entry name" value="AMP-bd_C"/>
</dbReference>
<protein>
    <submittedName>
        <fullName evidence="7">Branched-chain amino acid aminotransferase</fullName>
    </submittedName>
</protein>
<dbReference type="EMBL" id="CP029145">
    <property type="protein sequence ID" value="AWM31825.1"/>
    <property type="molecule type" value="Genomic_DNA"/>
</dbReference>
<dbReference type="Proteomes" id="UP000245999">
    <property type="component" value="Chromosome"/>
</dbReference>
<feature type="domain" description="AMP-binding enzyme C-terminal" evidence="6">
    <location>
        <begin position="461"/>
        <end position="539"/>
    </location>
</feature>
<gene>
    <name evidence="7" type="ORF">DDQ68_02910</name>
</gene>
<proteinExistence type="inferred from homology"/>
<evidence type="ECO:0000256" key="1">
    <source>
        <dbReference type="ARBA" id="ARBA00006432"/>
    </source>
</evidence>
<dbReference type="InterPro" id="IPR051087">
    <property type="entry name" value="Mitochondrial_ACSM"/>
</dbReference>
<evidence type="ECO:0000256" key="2">
    <source>
        <dbReference type="ARBA" id="ARBA00022598"/>
    </source>
</evidence>